<evidence type="ECO:0000313" key="9">
    <source>
        <dbReference type="Proteomes" id="UP001476247"/>
    </source>
</evidence>
<dbReference type="InterPro" id="IPR017972">
    <property type="entry name" value="Cyt_P450_CS"/>
</dbReference>
<dbReference type="SUPFAM" id="SSF48264">
    <property type="entry name" value="Cytochrome P450"/>
    <property type="match status" value="1"/>
</dbReference>
<dbReference type="PANTHER" id="PTHR24291:SF50">
    <property type="entry name" value="BIFUNCTIONAL ALBAFLAVENONE MONOOXYGENASE_TERPENE SYNTHASE"/>
    <property type="match status" value="1"/>
</dbReference>
<keyword evidence="6 7" id="KW-0503">Monooxygenase</keyword>
<evidence type="ECO:0000256" key="5">
    <source>
        <dbReference type="ARBA" id="ARBA00023004"/>
    </source>
</evidence>
<dbReference type="PRINTS" id="PR00463">
    <property type="entry name" value="EP450I"/>
</dbReference>
<dbReference type="InterPro" id="IPR036396">
    <property type="entry name" value="Cyt_P450_sf"/>
</dbReference>
<dbReference type="InterPro" id="IPR001128">
    <property type="entry name" value="Cyt_P450"/>
</dbReference>
<evidence type="ECO:0000256" key="6">
    <source>
        <dbReference type="ARBA" id="ARBA00023033"/>
    </source>
</evidence>
<keyword evidence="4 7" id="KW-0560">Oxidoreductase</keyword>
<protein>
    <recommendedName>
        <fullName evidence="10">Cytochrome P450</fullName>
    </recommendedName>
</protein>
<dbReference type="PROSITE" id="PS00086">
    <property type="entry name" value="CYTOCHROME_P450"/>
    <property type="match status" value="1"/>
</dbReference>
<dbReference type="PRINTS" id="PR00385">
    <property type="entry name" value="P450"/>
</dbReference>
<evidence type="ECO:0000256" key="3">
    <source>
        <dbReference type="ARBA" id="ARBA00022723"/>
    </source>
</evidence>
<keyword evidence="5 7" id="KW-0408">Iron</keyword>
<accession>A0ABP9YBA8</accession>
<reference evidence="8 9" key="1">
    <citation type="submission" date="2024-04" db="EMBL/GenBank/DDBJ databases">
        <title>genome sequences of Mucor flavus KT1a and Helicostylum pulchrum KT1b strains isolation_sourced from the surface of a dry-aged beef.</title>
        <authorList>
            <person name="Toyotome T."/>
            <person name="Hosono M."/>
            <person name="Torimaru M."/>
            <person name="Fukuda K."/>
            <person name="Mikami N."/>
        </authorList>
    </citation>
    <scope>NUCLEOTIDE SEQUENCE [LARGE SCALE GENOMIC DNA]</scope>
    <source>
        <strain evidence="8 9">KT1b</strain>
    </source>
</reference>
<dbReference type="Pfam" id="PF00067">
    <property type="entry name" value="p450"/>
    <property type="match status" value="1"/>
</dbReference>
<evidence type="ECO:0008006" key="10">
    <source>
        <dbReference type="Google" id="ProtNLM"/>
    </source>
</evidence>
<dbReference type="Proteomes" id="UP001476247">
    <property type="component" value="Unassembled WGS sequence"/>
</dbReference>
<evidence type="ECO:0000313" key="8">
    <source>
        <dbReference type="EMBL" id="GAA5804240.1"/>
    </source>
</evidence>
<sequence length="536" mass="61057">MENIKENIMNRIQLSDFTEVYISYLENNKKTVCSITAAISVTTLARYFYRKLTVPSKNLRNLPRITYIDLLKSIMKGEGIYERKKRLIIPLLDKAEGLYLEPSHVGWQLRSTNPKHSKLLLADMELTPKDEDIFGSGGSLICKFLGGKNVGTVEGEEWKRHRKITNPAFHNALPVNIFSRLTQKTFGMMEKMGLENLECSGFCERMTLDAIGLAGFDFDFETVTKLDNEWLDGYDKIRSRMTDLFFLLFQVFDDQLKWMFPGRVEAHNQLDKLLAMIDGMVADKRVTVTERFNSPGYESVPDAEKDFLTLMLEAEMQGEGKLSDLELRRNVVGFFFAGHDTTSTALAFAIAQLGRNKEIQEKARAEACSILGDELSDVLPGKEDIKQMTYIDAVIKETLRLNSPLSNTVLRTTTRDVVLGDYIIPQGTHIDVDIVGTHMSENNWDNALEFNPERYLNQTDATSTKDGLKWTPFGYGSHQCPGINFSYAEQKVFLSMLLRKFEWELPQDTIHRDGCIAGGYGSIKPVDIRVDFKKRY</sequence>
<keyword evidence="3 7" id="KW-0479">Metal-binding</keyword>
<comment type="caution">
    <text evidence="8">The sequence shown here is derived from an EMBL/GenBank/DDBJ whole genome shotgun (WGS) entry which is preliminary data.</text>
</comment>
<keyword evidence="2 7" id="KW-0349">Heme</keyword>
<dbReference type="Gene3D" id="1.10.630.10">
    <property type="entry name" value="Cytochrome P450"/>
    <property type="match status" value="1"/>
</dbReference>
<dbReference type="EMBL" id="BAABUJ010000033">
    <property type="protein sequence ID" value="GAA5804240.1"/>
    <property type="molecule type" value="Genomic_DNA"/>
</dbReference>
<evidence type="ECO:0000256" key="4">
    <source>
        <dbReference type="ARBA" id="ARBA00023002"/>
    </source>
</evidence>
<proteinExistence type="inferred from homology"/>
<keyword evidence="9" id="KW-1185">Reference proteome</keyword>
<evidence type="ECO:0000256" key="2">
    <source>
        <dbReference type="ARBA" id="ARBA00022617"/>
    </source>
</evidence>
<evidence type="ECO:0000256" key="7">
    <source>
        <dbReference type="RuleBase" id="RU000461"/>
    </source>
</evidence>
<name>A0ABP9YBA8_9FUNG</name>
<dbReference type="PANTHER" id="PTHR24291">
    <property type="entry name" value="CYTOCHROME P450 FAMILY 4"/>
    <property type="match status" value="1"/>
</dbReference>
<evidence type="ECO:0000256" key="1">
    <source>
        <dbReference type="ARBA" id="ARBA00010617"/>
    </source>
</evidence>
<dbReference type="InterPro" id="IPR050196">
    <property type="entry name" value="Cytochrome_P450_Monoox"/>
</dbReference>
<comment type="similarity">
    <text evidence="1 7">Belongs to the cytochrome P450 family.</text>
</comment>
<dbReference type="InterPro" id="IPR002401">
    <property type="entry name" value="Cyt_P450_E_grp-I"/>
</dbReference>
<gene>
    <name evidence="8" type="ORF">HPULCUR_009727</name>
</gene>
<organism evidence="8 9">
    <name type="scientific">Helicostylum pulchrum</name>
    <dbReference type="NCBI Taxonomy" id="562976"/>
    <lineage>
        <taxon>Eukaryota</taxon>
        <taxon>Fungi</taxon>
        <taxon>Fungi incertae sedis</taxon>
        <taxon>Mucoromycota</taxon>
        <taxon>Mucoromycotina</taxon>
        <taxon>Mucoromycetes</taxon>
        <taxon>Mucorales</taxon>
        <taxon>Mucorineae</taxon>
        <taxon>Mucoraceae</taxon>
        <taxon>Helicostylum</taxon>
    </lineage>
</organism>